<proteinExistence type="predicted"/>
<protein>
    <submittedName>
        <fullName evidence="1">Uncharacterized protein</fullName>
    </submittedName>
</protein>
<dbReference type="Proteomes" id="UP001595075">
    <property type="component" value="Unassembled WGS sequence"/>
</dbReference>
<evidence type="ECO:0000313" key="2">
    <source>
        <dbReference type="Proteomes" id="UP001595075"/>
    </source>
</evidence>
<sequence length="227" mass="25531">MSSSPPRPGHRQKAITAIYDIVWQASTHPKAPLSVQTIYSGSRIQFRKVFLPSNSSSRATHEYNAVLKYEGGEEVYGCDESLFQQFDILTLPAPATFRLNLIPPPPQSTQYISPLLSALTSTPISNNTSDANTSLTLAFTSCKDDDGYPFLLFHFEAPTEMRDIEGEMKMCAMGWAKRREYDDEVPGDDTCLSVAERERLGRRREIDMEVLEQEGDRVDLEEGEVLE</sequence>
<comment type="caution">
    <text evidence="1">The sequence shown here is derived from an EMBL/GenBank/DDBJ whole genome shotgun (WGS) entry which is preliminary data.</text>
</comment>
<name>A0ABR4BU59_9HELO</name>
<keyword evidence="2" id="KW-1185">Reference proteome</keyword>
<organism evidence="1 2">
    <name type="scientific">Oculimacula yallundae</name>
    <dbReference type="NCBI Taxonomy" id="86028"/>
    <lineage>
        <taxon>Eukaryota</taxon>
        <taxon>Fungi</taxon>
        <taxon>Dikarya</taxon>
        <taxon>Ascomycota</taxon>
        <taxon>Pezizomycotina</taxon>
        <taxon>Leotiomycetes</taxon>
        <taxon>Helotiales</taxon>
        <taxon>Ploettnerulaceae</taxon>
        <taxon>Oculimacula</taxon>
    </lineage>
</organism>
<reference evidence="1 2" key="1">
    <citation type="journal article" date="2024" name="Commun. Biol.">
        <title>Comparative genomic analysis of thermophilic fungi reveals convergent evolutionary adaptations and gene losses.</title>
        <authorList>
            <person name="Steindorff A.S."/>
            <person name="Aguilar-Pontes M.V."/>
            <person name="Robinson A.J."/>
            <person name="Andreopoulos B."/>
            <person name="LaButti K."/>
            <person name="Kuo A."/>
            <person name="Mondo S."/>
            <person name="Riley R."/>
            <person name="Otillar R."/>
            <person name="Haridas S."/>
            <person name="Lipzen A."/>
            <person name="Grimwood J."/>
            <person name="Schmutz J."/>
            <person name="Clum A."/>
            <person name="Reid I.D."/>
            <person name="Moisan M.C."/>
            <person name="Butler G."/>
            <person name="Nguyen T.T.M."/>
            <person name="Dewar K."/>
            <person name="Conant G."/>
            <person name="Drula E."/>
            <person name="Henrissat B."/>
            <person name="Hansel C."/>
            <person name="Singer S."/>
            <person name="Hutchinson M.I."/>
            <person name="de Vries R.P."/>
            <person name="Natvig D.O."/>
            <person name="Powell A.J."/>
            <person name="Tsang A."/>
            <person name="Grigoriev I.V."/>
        </authorList>
    </citation>
    <scope>NUCLEOTIDE SEQUENCE [LARGE SCALE GENOMIC DNA]</scope>
    <source>
        <strain evidence="1 2">CBS 494.80</strain>
    </source>
</reference>
<accession>A0ABR4BU59</accession>
<dbReference type="EMBL" id="JAZHXI010000023">
    <property type="protein sequence ID" value="KAL2060203.1"/>
    <property type="molecule type" value="Genomic_DNA"/>
</dbReference>
<gene>
    <name evidence="1" type="ORF">VTL71DRAFT_9598</name>
</gene>
<evidence type="ECO:0000313" key="1">
    <source>
        <dbReference type="EMBL" id="KAL2060203.1"/>
    </source>
</evidence>